<feature type="non-terminal residue" evidence="2">
    <location>
        <position position="1"/>
    </location>
</feature>
<feature type="region of interest" description="Disordered" evidence="1">
    <location>
        <begin position="74"/>
        <end position="105"/>
    </location>
</feature>
<evidence type="ECO:0000256" key="1">
    <source>
        <dbReference type="SAM" id="MobiDB-lite"/>
    </source>
</evidence>
<feature type="compositionally biased region" description="Basic and acidic residues" evidence="1">
    <location>
        <begin position="75"/>
        <end position="105"/>
    </location>
</feature>
<comment type="caution">
    <text evidence="2">The sequence shown here is derived from an EMBL/GenBank/DDBJ whole genome shotgun (WGS) entry which is preliminary data.</text>
</comment>
<organism evidence="2 3">
    <name type="scientific">Schistosoma japonicum</name>
    <name type="common">Blood fluke</name>
    <dbReference type="NCBI Taxonomy" id="6182"/>
    <lineage>
        <taxon>Eukaryota</taxon>
        <taxon>Metazoa</taxon>
        <taxon>Spiralia</taxon>
        <taxon>Lophotrochozoa</taxon>
        <taxon>Platyhelminthes</taxon>
        <taxon>Trematoda</taxon>
        <taxon>Digenea</taxon>
        <taxon>Strigeidida</taxon>
        <taxon>Schistosomatoidea</taxon>
        <taxon>Schistosomatidae</taxon>
        <taxon>Schistosoma</taxon>
    </lineage>
</organism>
<dbReference type="EMBL" id="SKCS01000167">
    <property type="protein sequence ID" value="TNN14655.1"/>
    <property type="molecule type" value="Genomic_DNA"/>
</dbReference>
<accession>A0A4Z2DDV9</accession>
<evidence type="ECO:0000313" key="3">
    <source>
        <dbReference type="Proteomes" id="UP000311919"/>
    </source>
</evidence>
<feature type="non-terminal residue" evidence="2">
    <location>
        <position position="105"/>
    </location>
</feature>
<protein>
    <submittedName>
        <fullName evidence="2">Uncharacterized protein</fullName>
    </submittedName>
</protein>
<gene>
    <name evidence="2" type="ORF">EWB00_001988</name>
</gene>
<evidence type="ECO:0000313" key="2">
    <source>
        <dbReference type="EMBL" id="TNN14655.1"/>
    </source>
</evidence>
<name>A0A4Z2DDV9_SCHJA</name>
<proteinExistence type="predicted"/>
<dbReference type="Proteomes" id="UP000311919">
    <property type="component" value="Unassembled WGS sequence"/>
</dbReference>
<dbReference type="AlphaFoldDB" id="A0A4Z2DDV9"/>
<reference evidence="2 3" key="1">
    <citation type="submission" date="2019-03" db="EMBL/GenBank/DDBJ databases">
        <title>An improved genome assembly of the fluke Schistosoma japonicum.</title>
        <authorList>
            <person name="Hu W."/>
            <person name="Luo F."/>
            <person name="Yin M."/>
            <person name="Mo X."/>
            <person name="Sun C."/>
            <person name="Wu Q."/>
            <person name="Zhu B."/>
            <person name="Xiang M."/>
            <person name="Wang J."/>
            <person name="Wang Y."/>
            <person name="Zhang T."/>
            <person name="Xu B."/>
            <person name="Zheng H."/>
            <person name="Feng Z."/>
        </authorList>
    </citation>
    <scope>NUCLEOTIDE SEQUENCE [LARGE SCALE GENOMIC DNA]</scope>
    <source>
        <strain evidence="2">HuSjv2</strain>
        <tissue evidence="2">Worms</tissue>
    </source>
</reference>
<keyword evidence="3" id="KW-1185">Reference proteome</keyword>
<sequence>IKKLYTEAEENVEDYSGVVFLNIFFYNIEDVGEDGHVCEVELKRKLEQRRQKKRRMEKKMMWKRSKRRIIMMMMTKREDEKKQGKEEENEEARRREEVEIMLRRK</sequence>